<evidence type="ECO:0000259" key="16">
    <source>
        <dbReference type="PROSITE" id="PS50011"/>
    </source>
</evidence>
<dbReference type="AlphaFoldDB" id="A0A210Q058"/>
<dbReference type="Gene3D" id="3.30.70.1230">
    <property type="entry name" value="Nucleotide cyclase"/>
    <property type="match status" value="1"/>
</dbReference>
<keyword evidence="10" id="KW-0325">Glycoprotein</keyword>
<dbReference type="PROSITE" id="PS00452">
    <property type="entry name" value="GUANYLATE_CYCLASE_1"/>
    <property type="match status" value="1"/>
</dbReference>
<evidence type="ECO:0000256" key="5">
    <source>
        <dbReference type="ARBA" id="ARBA00022741"/>
    </source>
</evidence>
<evidence type="ECO:0000256" key="11">
    <source>
        <dbReference type="ARBA" id="ARBA00023239"/>
    </source>
</evidence>
<comment type="similarity">
    <text evidence="13">Belongs to the adenylyl cyclase class-4/guanylyl cyclase family.</text>
</comment>
<keyword evidence="12 14" id="KW-0141">cGMP biosynthesis</keyword>
<evidence type="ECO:0000313" key="19">
    <source>
        <dbReference type="Proteomes" id="UP000242188"/>
    </source>
</evidence>
<evidence type="ECO:0000256" key="7">
    <source>
        <dbReference type="ARBA" id="ARBA00023134"/>
    </source>
</evidence>
<dbReference type="InterPro" id="IPR018297">
    <property type="entry name" value="A/G_cyclase_CS"/>
</dbReference>
<feature type="domain" description="Protein kinase" evidence="16">
    <location>
        <begin position="295"/>
        <end position="575"/>
    </location>
</feature>
<keyword evidence="8 15" id="KW-0472">Membrane</keyword>
<dbReference type="PROSITE" id="PS50011">
    <property type="entry name" value="PROTEIN_KINASE_DOM"/>
    <property type="match status" value="1"/>
</dbReference>
<dbReference type="EC" id="4.6.1.2" evidence="2 14"/>
<evidence type="ECO:0000256" key="3">
    <source>
        <dbReference type="ARBA" id="ARBA00022692"/>
    </source>
</evidence>
<dbReference type="SUPFAM" id="SSF55073">
    <property type="entry name" value="Nucleotide cyclase"/>
    <property type="match status" value="1"/>
</dbReference>
<comment type="caution">
    <text evidence="18">The sequence shown here is derived from an EMBL/GenBank/DDBJ whole genome shotgun (WGS) entry which is preliminary data.</text>
</comment>
<dbReference type="GO" id="GO:0001653">
    <property type="term" value="F:peptide receptor activity"/>
    <property type="evidence" value="ECO:0007669"/>
    <property type="project" value="TreeGrafter"/>
</dbReference>
<keyword evidence="3 15" id="KW-0812">Transmembrane</keyword>
<dbReference type="GO" id="GO:0004016">
    <property type="term" value="F:adenylate cyclase activity"/>
    <property type="evidence" value="ECO:0007669"/>
    <property type="project" value="TreeGrafter"/>
</dbReference>
<dbReference type="Pfam" id="PF07701">
    <property type="entry name" value="HNOBA"/>
    <property type="match status" value="1"/>
</dbReference>
<evidence type="ECO:0000256" key="4">
    <source>
        <dbReference type="ARBA" id="ARBA00022729"/>
    </source>
</evidence>
<dbReference type="InterPro" id="IPR011645">
    <property type="entry name" value="HNOB_dom_associated"/>
</dbReference>
<evidence type="ECO:0000256" key="6">
    <source>
        <dbReference type="ARBA" id="ARBA00022989"/>
    </source>
</evidence>
<evidence type="ECO:0000256" key="1">
    <source>
        <dbReference type="ARBA" id="ARBA00004479"/>
    </source>
</evidence>
<dbReference type="GO" id="GO:0005525">
    <property type="term" value="F:GTP binding"/>
    <property type="evidence" value="ECO:0007669"/>
    <property type="project" value="UniProtKB-KW"/>
</dbReference>
<accession>A0A210Q058</accession>
<organism evidence="18 19">
    <name type="scientific">Mizuhopecten yessoensis</name>
    <name type="common">Japanese scallop</name>
    <name type="synonym">Patinopecten yessoensis</name>
    <dbReference type="NCBI Taxonomy" id="6573"/>
    <lineage>
        <taxon>Eukaryota</taxon>
        <taxon>Metazoa</taxon>
        <taxon>Spiralia</taxon>
        <taxon>Lophotrochozoa</taxon>
        <taxon>Mollusca</taxon>
        <taxon>Bivalvia</taxon>
        <taxon>Autobranchia</taxon>
        <taxon>Pteriomorphia</taxon>
        <taxon>Pectinida</taxon>
        <taxon>Pectinoidea</taxon>
        <taxon>Pectinidae</taxon>
        <taxon>Mizuhopecten</taxon>
    </lineage>
</organism>
<dbReference type="PANTHER" id="PTHR11920:SF507">
    <property type="entry name" value="GUANYLATE CYCLASE"/>
    <property type="match status" value="1"/>
</dbReference>
<dbReference type="InterPro" id="IPR001054">
    <property type="entry name" value="A/G_cyclase"/>
</dbReference>
<dbReference type="Proteomes" id="UP000242188">
    <property type="component" value="Unassembled WGS sequence"/>
</dbReference>
<dbReference type="PANTHER" id="PTHR11920">
    <property type="entry name" value="GUANYLYL CYCLASE"/>
    <property type="match status" value="1"/>
</dbReference>
<dbReference type="Gene3D" id="1.10.510.10">
    <property type="entry name" value="Transferase(Phosphotransferase) domain 1"/>
    <property type="match status" value="1"/>
</dbReference>
<name>A0A210Q058_MIZYE</name>
<dbReference type="Pfam" id="PF00211">
    <property type="entry name" value="Guanylate_cyc"/>
    <property type="match status" value="1"/>
</dbReference>
<dbReference type="GO" id="GO:0005886">
    <property type="term" value="C:plasma membrane"/>
    <property type="evidence" value="ECO:0007669"/>
    <property type="project" value="TreeGrafter"/>
</dbReference>
<keyword evidence="9 18" id="KW-0675">Receptor</keyword>
<comment type="subcellular location">
    <subcellularLocation>
        <location evidence="1">Membrane</location>
        <topology evidence="1">Single-pass type I membrane protein</topology>
    </subcellularLocation>
</comment>
<reference evidence="18 19" key="1">
    <citation type="journal article" date="2017" name="Nat. Ecol. Evol.">
        <title>Scallop genome provides insights into evolution of bilaterian karyotype and development.</title>
        <authorList>
            <person name="Wang S."/>
            <person name="Zhang J."/>
            <person name="Jiao W."/>
            <person name="Li J."/>
            <person name="Xun X."/>
            <person name="Sun Y."/>
            <person name="Guo X."/>
            <person name="Huan P."/>
            <person name="Dong B."/>
            <person name="Zhang L."/>
            <person name="Hu X."/>
            <person name="Sun X."/>
            <person name="Wang J."/>
            <person name="Zhao C."/>
            <person name="Wang Y."/>
            <person name="Wang D."/>
            <person name="Huang X."/>
            <person name="Wang R."/>
            <person name="Lv J."/>
            <person name="Li Y."/>
            <person name="Zhang Z."/>
            <person name="Liu B."/>
            <person name="Lu W."/>
            <person name="Hui Y."/>
            <person name="Liang J."/>
            <person name="Zhou Z."/>
            <person name="Hou R."/>
            <person name="Li X."/>
            <person name="Liu Y."/>
            <person name="Li H."/>
            <person name="Ning X."/>
            <person name="Lin Y."/>
            <person name="Zhao L."/>
            <person name="Xing Q."/>
            <person name="Dou J."/>
            <person name="Li Y."/>
            <person name="Mao J."/>
            <person name="Guo H."/>
            <person name="Dou H."/>
            <person name="Li T."/>
            <person name="Mu C."/>
            <person name="Jiang W."/>
            <person name="Fu Q."/>
            <person name="Fu X."/>
            <person name="Miao Y."/>
            <person name="Liu J."/>
            <person name="Yu Q."/>
            <person name="Li R."/>
            <person name="Liao H."/>
            <person name="Li X."/>
            <person name="Kong Y."/>
            <person name="Jiang Z."/>
            <person name="Chourrout D."/>
            <person name="Li R."/>
            <person name="Bao Z."/>
        </authorList>
    </citation>
    <scope>NUCLEOTIDE SEQUENCE [LARGE SCALE GENOMIC DNA]</scope>
    <source>
        <strain evidence="18 19">PY_sf001</strain>
    </source>
</reference>
<evidence type="ECO:0000256" key="9">
    <source>
        <dbReference type="ARBA" id="ARBA00023170"/>
    </source>
</evidence>
<proteinExistence type="inferred from homology"/>
<evidence type="ECO:0000256" key="15">
    <source>
        <dbReference type="SAM" id="Phobius"/>
    </source>
</evidence>
<evidence type="ECO:0000256" key="10">
    <source>
        <dbReference type="ARBA" id="ARBA00023180"/>
    </source>
</evidence>
<sequence length="904" mass="101297">MKEVVFGLISRSKAWHQFSNTQYHCWPLSANEANPQPYDPCPGVDLSWIEPPPDTVTEQEAFNTTTHLILLPSFYSWAVGLSMFSNANGSVGISDASLAQQWCETTTCPTVSLAAQDNCCVHHMNIHSCPMDGNLDVCGPWIPPNGQVFTHSNVLVGSSAQENWTNYVGGLYVTGQTSIIAHFKVAGISIALIKMMKVLPKAVCGDDKCEPEETCTTCVADCGSCPLEPWALTLIILGLLTVILVFVGLLLKIQYQKRKLLLDESWIYQYDEVVQELEPRHAFGSCISRRSMGGLGMDDAISTTGSFTAFKQMFASTGVVDGKTVTIRKINKKQFVLTRRIREEVRSVRTMDHANLCKFVGGCIKDPNVCILMEYCPKGSLIDVLLNDDIPLSWSFRLSFATDIAQGMTYLHSHTMAHGRLKAHNCVIDDRWSVKITDYGLPTYRTNEFDDDHDGDIHMKTSCYQIYYAPEFKKNMESSKKASPLMVLPSTEGDVYAFGVILVEIATRNEAYGDEDWSALPLDWKPPIPAFGENEDNDNRCPCPEQYCKLIVSCWNNNQFDRPKFDIIKKILQKMNPSKLNPVDLMMNMMEKYSKHLESLVTDRTKELILEKQKTDRLLYNMLPKTVADELRHGRPIQAETYEICTIFFSDIVGFTSLSSGSTPMEVVALLNKLYITFDEIIEKFDVYKVETIGDAYMVVSGVPNVTEAHASEIAKMALELVEESKIFVIPHRNGDNLKIRVGLHSGHVCAGVVGMKMPRYCLFGDTVNTASRMESNGEAYRIHISDSTHTELALYDEFVFEERGAIPIKGKGDMNTWWLLGAGKTLGKEKDNNITITDEENILIDEIITVTEKKQNPIIKNAVENKNEKQNGNVDGCITLLKNLNNKVVMGPQQPAQKGIRFE</sequence>
<feature type="transmembrane region" description="Helical" evidence="15">
    <location>
        <begin position="230"/>
        <end position="251"/>
    </location>
</feature>
<keyword evidence="11 13" id="KW-0456">Lyase</keyword>
<dbReference type="InterPro" id="IPR050401">
    <property type="entry name" value="Cyclic_nucleotide_synthase"/>
</dbReference>
<dbReference type="InterPro" id="IPR029787">
    <property type="entry name" value="Nucleotide_cyclase"/>
</dbReference>
<evidence type="ECO:0000259" key="17">
    <source>
        <dbReference type="PROSITE" id="PS50125"/>
    </source>
</evidence>
<dbReference type="InterPro" id="IPR001245">
    <property type="entry name" value="Ser-Thr/Tyr_kinase_cat_dom"/>
</dbReference>
<dbReference type="GO" id="GO:0007168">
    <property type="term" value="P:receptor guanylyl cyclase signaling pathway"/>
    <property type="evidence" value="ECO:0007669"/>
    <property type="project" value="TreeGrafter"/>
</dbReference>
<keyword evidence="5" id="KW-0547">Nucleotide-binding</keyword>
<dbReference type="FunFam" id="3.30.70.1230:FF:000004">
    <property type="entry name" value="Guanylate cyclase"/>
    <property type="match status" value="1"/>
</dbReference>
<dbReference type="GO" id="GO:0035556">
    <property type="term" value="P:intracellular signal transduction"/>
    <property type="evidence" value="ECO:0007669"/>
    <property type="project" value="InterPro"/>
</dbReference>
<evidence type="ECO:0000256" key="2">
    <source>
        <dbReference type="ARBA" id="ARBA00012202"/>
    </source>
</evidence>
<dbReference type="EMBL" id="NEDP02005318">
    <property type="protein sequence ID" value="OWF42108.1"/>
    <property type="molecule type" value="Genomic_DNA"/>
</dbReference>
<evidence type="ECO:0000313" key="18">
    <source>
        <dbReference type="EMBL" id="OWF42108.1"/>
    </source>
</evidence>
<evidence type="ECO:0000256" key="14">
    <source>
        <dbReference type="RuleBase" id="RU003431"/>
    </source>
</evidence>
<protein>
    <recommendedName>
        <fullName evidence="2 14">Guanylate cyclase</fullName>
        <ecNumber evidence="2 14">4.6.1.2</ecNumber>
    </recommendedName>
</protein>
<evidence type="ECO:0000256" key="13">
    <source>
        <dbReference type="RuleBase" id="RU000405"/>
    </source>
</evidence>
<dbReference type="GO" id="GO:0004383">
    <property type="term" value="F:guanylate cyclase activity"/>
    <property type="evidence" value="ECO:0007669"/>
    <property type="project" value="UniProtKB-EC"/>
</dbReference>
<dbReference type="InterPro" id="IPR011009">
    <property type="entry name" value="Kinase-like_dom_sf"/>
</dbReference>
<dbReference type="Gene3D" id="6.10.250.780">
    <property type="match status" value="1"/>
</dbReference>
<feature type="domain" description="Guanylate cyclase" evidence="17">
    <location>
        <begin position="646"/>
        <end position="775"/>
    </location>
</feature>
<keyword evidence="7" id="KW-0342">GTP-binding</keyword>
<dbReference type="InterPro" id="IPR000719">
    <property type="entry name" value="Prot_kinase_dom"/>
</dbReference>
<dbReference type="CDD" id="cd07302">
    <property type="entry name" value="CHD"/>
    <property type="match status" value="1"/>
</dbReference>
<evidence type="ECO:0000256" key="12">
    <source>
        <dbReference type="ARBA" id="ARBA00023293"/>
    </source>
</evidence>
<dbReference type="SUPFAM" id="SSF56112">
    <property type="entry name" value="Protein kinase-like (PK-like)"/>
    <property type="match status" value="1"/>
</dbReference>
<keyword evidence="19" id="KW-1185">Reference proteome</keyword>
<keyword evidence="6 15" id="KW-1133">Transmembrane helix</keyword>
<comment type="catalytic activity">
    <reaction evidence="14">
        <text>GTP = 3',5'-cyclic GMP + diphosphate</text>
        <dbReference type="Rhea" id="RHEA:13665"/>
        <dbReference type="ChEBI" id="CHEBI:33019"/>
        <dbReference type="ChEBI" id="CHEBI:37565"/>
        <dbReference type="ChEBI" id="CHEBI:57746"/>
        <dbReference type="EC" id="4.6.1.2"/>
    </reaction>
</comment>
<keyword evidence="4" id="KW-0732">Signal</keyword>
<evidence type="ECO:0000256" key="8">
    <source>
        <dbReference type="ARBA" id="ARBA00023136"/>
    </source>
</evidence>
<dbReference type="OrthoDB" id="1890790at2759"/>
<dbReference type="PROSITE" id="PS50125">
    <property type="entry name" value="GUANYLATE_CYCLASE_2"/>
    <property type="match status" value="1"/>
</dbReference>
<dbReference type="GO" id="GO:0005524">
    <property type="term" value="F:ATP binding"/>
    <property type="evidence" value="ECO:0007669"/>
    <property type="project" value="InterPro"/>
</dbReference>
<gene>
    <name evidence="18" type="ORF">KP79_PYT09155</name>
</gene>
<dbReference type="SMART" id="SM00044">
    <property type="entry name" value="CYCc"/>
    <property type="match status" value="1"/>
</dbReference>
<dbReference type="Pfam" id="PF07714">
    <property type="entry name" value="PK_Tyr_Ser-Thr"/>
    <property type="match status" value="1"/>
</dbReference>
<dbReference type="GO" id="GO:0004672">
    <property type="term" value="F:protein kinase activity"/>
    <property type="evidence" value="ECO:0007669"/>
    <property type="project" value="InterPro"/>
</dbReference>